<dbReference type="EMBL" id="LRQE01000039">
    <property type="protein sequence ID" value="KXA28964.1"/>
    <property type="molecule type" value="Genomic_DNA"/>
</dbReference>
<feature type="transmembrane region" description="Helical" evidence="2">
    <location>
        <begin position="483"/>
        <end position="506"/>
    </location>
</feature>
<feature type="domain" description="Phage tail tape measure protein" evidence="3">
    <location>
        <begin position="103"/>
        <end position="280"/>
    </location>
</feature>
<name>A0A133PK90_9FIRM</name>
<comment type="caution">
    <text evidence="4">The sequence shown here is derived from an EMBL/GenBank/DDBJ whole genome shotgun (WGS) entry which is preliminary data.</text>
</comment>
<reference evidence="4 5" key="1">
    <citation type="submission" date="2016-01" db="EMBL/GenBank/DDBJ databases">
        <authorList>
            <person name="Oliw E.H."/>
        </authorList>
    </citation>
    <scope>NUCLEOTIDE SEQUENCE [LARGE SCALE GENOMIC DNA]</scope>
    <source>
        <strain evidence="4 5">CMW7756A</strain>
    </source>
</reference>
<dbReference type="Pfam" id="PF10145">
    <property type="entry name" value="PhageMin_Tail"/>
    <property type="match status" value="1"/>
</dbReference>
<dbReference type="AlphaFoldDB" id="A0A133PK90"/>
<dbReference type="PANTHER" id="PTHR37813">
    <property type="entry name" value="FELS-2 PROPHAGE PROTEIN"/>
    <property type="match status" value="1"/>
</dbReference>
<keyword evidence="2" id="KW-1133">Transmembrane helix</keyword>
<keyword evidence="2" id="KW-0472">Membrane</keyword>
<dbReference type="PANTHER" id="PTHR37813:SF1">
    <property type="entry name" value="FELS-2 PROPHAGE PROTEIN"/>
    <property type="match status" value="1"/>
</dbReference>
<proteinExistence type="predicted"/>
<evidence type="ECO:0000256" key="2">
    <source>
        <dbReference type="SAM" id="Phobius"/>
    </source>
</evidence>
<dbReference type="NCBIfam" id="TIGR01760">
    <property type="entry name" value="tape_meas_TP901"/>
    <property type="match status" value="1"/>
</dbReference>
<evidence type="ECO:0000313" key="4">
    <source>
        <dbReference type="EMBL" id="KXA28964.1"/>
    </source>
</evidence>
<gene>
    <name evidence="4" type="ORF">HMPREF3229_01596</name>
</gene>
<dbReference type="RefSeq" id="WP_060800585.1">
    <property type="nucleotide sequence ID" value="NZ_KQ957105.1"/>
</dbReference>
<organism evidence="4">
    <name type="scientific">Peptoniphilus harei</name>
    <dbReference type="NCBI Taxonomy" id="54005"/>
    <lineage>
        <taxon>Bacteria</taxon>
        <taxon>Bacillati</taxon>
        <taxon>Bacillota</taxon>
        <taxon>Tissierellia</taxon>
        <taxon>Tissierellales</taxon>
        <taxon>Peptoniphilaceae</taxon>
        <taxon>Peptoniphilus</taxon>
    </lineage>
</organism>
<evidence type="ECO:0000256" key="1">
    <source>
        <dbReference type="ARBA" id="ARBA00022612"/>
    </source>
</evidence>
<feature type="transmembrane region" description="Helical" evidence="2">
    <location>
        <begin position="380"/>
        <end position="401"/>
    </location>
</feature>
<protein>
    <submittedName>
        <fullName evidence="4">Phage tail tape measure protein, TP901 family</fullName>
    </submittedName>
</protein>
<evidence type="ECO:0000259" key="3">
    <source>
        <dbReference type="Pfam" id="PF10145"/>
    </source>
</evidence>
<sequence>MAKSRIYDATMRLVDKFSKPLETMDRHLTKFESHYKQTANGLWATGKSLNGLGKAMTKGVTAPIVALGALSTKAWKEVDDALDTIATKTGATGKDMKAFEGTFKNLANKVPADLQEIGDAVGEVNTQFGLTGKALEDASENIIKFAKINGQDISQASIQAKQAMSALGVEGKDLDKVLDAVTKTAQDTGQGTDKLFDALVRGAPQLKSLKLDFAQATALMGNLEKSGIDTGKTMSYMSKAQVAFAKDGKGLSEGLKDLQKQLDGAGSDTEKLNIASKYFGTKGATFMLDAINRGALDFKSFANAAELAKGSVSATFDETLDPIDNFKKLFNGLKMAGADLFNASSGIWGPLLEKAIGKVQQLTKWFEGLSDKQKQNIVKWLGMAAAVGPLLIGFGKVFTLAGKVNFKLFDFAKAVGKAGGITKWFGQSGFGIMFKSFGKFGKVLGKTGIKLGKFGGPMLGKLVGGFGKFSKILGKGALGIGKFLIGLGPVGWVIMGVVAAIVLLIVNWKKIKPVVVKVINAVVNKFNHFKEVAGNVFNHIVEVIKGFIEGAKNLFNSIISFITGTFLGAWNSAWNGVVGAFRTIFGGVKTLVKSVMNGVISFINRGIGGLNKIQVPDWVPLAGGKGINIPLIPQLAKGTNFWKGGLVQVHERGGEIVDLPRGSRVMPHDKSVAEAYKMGNTKNNNVTITIPKIADQVVVRENADIDRIVNGIANKLKIAKRNRIGGLT</sequence>
<dbReference type="Proteomes" id="UP000070174">
    <property type="component" value="Unassembled WGS sequence"/>
</dbReference>
<evidence type="ECO:0000313" key="5">
    <source>
        <dbReference type="Proteomes" id="UP000070174"/>
    </source>
</evidence>
<dbReference type="PATRIC" id="fig|54005.3.peg.1558"/>
<keyword evidence="1" id="KW-1188">Viral release from host cell</keyword>
<accession>A0A133PK90</accession>
<keyword evidence="2" id="KW-0812">Transmembrane</keyword>
<dbReference type="InterPro" id="IPR010090">
    <property type="entry name" value="Phage_tape_meas"/>
</dbReference>